<proteinExistence type="predicted"/>
<dbReference type="InterPro" id="IPR058323">
    <property type="entry name" value="DUF8010"/>
</dbReference>
<name>A0ABZ2MEG0_9MICO</name>
<feature type="domain" description="DUF8185" evidence="2">
    <location>
        <begin position="107"/>
        <end position="208"/>
    </location>
</feature>
<dbReference type="RefSeq" id="WP_338748152.1">
    <property type="nucleotide sequence ID" value="NZ_CP144913.1"/>
</dbReference>
<dbReference type="InterPro" id="IPR058498">
    <property type="entry name" value="DUF8185"/>
</dbReference>
<sequence length="208" mass="21731">MTLRLVDAASAQDLATYLARAKRVDDSGDVRLQAVGGVLAAWTCVVPGRGLGSSGLVLGLRTFALAEPTTSDRTVPLGAVTDRLARSGTEIPDPPMTTRPAWGALSPPRSGWEPVGTVPDARLRDVALSGIEEVAQGAPEGSGSAAVADLRSRVWGRSTDTVPPVPAGTAFGLHVLGFLRPDERSEVSVHTTGPWMRTATDRGFVIAR</sequence>
<feature type="domain" description="DUF8010" evidence="1">
    <location>
        <begin position="2"/>
        <end position="102"/>
    </location>
</feature>
<dbReference type="Pfam" id="PF26572">
    <property type="entry name" value="DUF8185"/>
    <property type="match status" value="1"/>
</dbReference>
<accession>A0ABZ2MEG0</accession>
<evidence type="ECO:0000259" key="1">
    <source>
        <dbReference type="Pfam" id="PF26035"/>
    </source>
</evidence>
<keyword evidence="4" id="KW-1185">Reference proteome</keyword>
<reference evidence="3 4" key="1">
    <citation type="submission" date="2024-02" db="EMBL/GenBank/DDBJ databases">
        <title>Janibacter sp. nov., isolated from gut of marine sandworm.</title>
        <authorList>
            <person name="Kim B."/>
            <person name="Jun M.O."/>
            <person name="Shin N.-R."/>
        </authorList>
    </citation>
    <scope>NUCLEOTIDE SEQUENCE [LARGE SCALE GENOMIC DNA]</scope>
    <source>
        <strain evidence="3 4">A1S7</strain>
    </source>
</reference>
<organism evidence="3 4">
    <name type="scientific">Janibacter alittae</name>
    <dbReference type="NCBI Taxonomy" id="3115209"/>
    <lineage>
        <taxon>Bacteria</taxon>
        <taxon>Bacillati</taxon>
        <taxon>Actinomycetota</taxon>
        <taxon>Actinomycetes</taxon>
        <taxon>Micrococcales</taxon>
        <taxon>Intrasporangiaceae</taxon>
        <taxon>Janibacter</taxon>
    </lineage>
</organism>
<protein>
    <submittedName>
        <fullName evidence="3">Uncharacterized protein</fullName>
    </submittedName>
</protein>
<gene>
    <name evidence="3" type="ORF">V1351_10785</name>
</gene>
<evidence type="ECO:0000313" key="3">
    <source>
        <dbReference type="EMBL" id="WXB75435.1"/>
    </source>
</evidence>
<dbReference type="EMBL" id="CP144913">
    <property type="protein sequence ID" value="WXB75435.1"/>
    <property type="molecule type" value="Genomic_DNA"/>
</dbReference>
<dbReference type="Pfam" id="PF26035">
    <property type="entry name" value="DUF8010"/>
    <property type="match status" value="1"/>
</dbReference>
<dbReference type="Proteomes" id="UP001382727">
    <property type="component" value="Chromosome"/>
</dbReference>
<evidence type="ECO:0000259" key="2">
    <source>
        <dbReference type="Pfam" id="PF26572"/>
    </source>
</evidence>
<evidence type="ECO:0000313" key="4">
    <source>
        <dbReference type="Proteomes" id="UP001382727"/>
    </source>
</evidence>